<dbReference type="InterPro" id="IPR005331">
    <property type="entry name" value="Sulfotransferase"/>
</dbReference>
<dbReference type="Proteomes" id="UP001596977">
    <property type="component" value="Unassembled WGS sequence"/>
</dbReference>
<comment type="caution">
    <text evidence="1">The sequence shown here is derived from an EMBL/GenBank/DDBJ whole genome shotgun (WGS) entry which is preliminary data.</text>
</comment>
<dbReference type="EMBL" id="JBHTJG010000005">
    <property type="protein sequence ID" value="MFD0946948.1"/>
    <property type="molecule type" value="Genomic_DNA"/>
</dbReference>
<evidence type="ECO:0000313" key="1">
    <source>
        <dbReference type="EMBL" id="MFD0946948.1"/>
    </source>
</evidence>
<protein>
    <submittedName>
        <fullName evidence="1">Sulfotransferase family protein</fullName>
    </submittedName>
</protein>
<evidence type="ECO:0000313" key="2">
    <source>
        <dbReference type="Proteomes" id="UP001596977"/>
    </source>
</evidence>
<dbReference type="Pfam" id="PF03567">
    <property type="entry name" value="Sulfotransfer_2"/>
    <property type="match status" value="1"/>
</dbReference>
<keyword evidence="2" id="KW-1185">Reference proteome</keyword>
<organism evidence="1 2">
    <name type="scientific">Sphingomonas canadensis</name>
    <dbReference type="NCBI Taxonomy" id="1219257"/>
    <lineage>
        <taxon>Bacteria</taxon>
        <taxon>Pseudomonadati</taxon>
        <taxon>Pseudomonadota</taxon>
        <taxon>Alphaproteobacteria</taxon>
        <taxon>Sphingomonadales</taxon>
        <taxon>Sphingomonadaceae</taxon>
        <taxon>Sphingomonas</taxon>
    </lineage>
</organism>
<name>A0ABW3H677_9SPHN</name>
<proteinExistence type="predicted"/>
<dbReference type="InterPro" id="IPR027417">
    <property type="entry name" value="P-loop_NTPase"/>
</dbReference>
<accession>A0ABW3H677</accession>
<dbReference type="SUPFAM" id="SSF52540">
    <property type="entry name" value="P-loop containing nucleoside triphosphate hydrolases"/>
    <property type="match status" value="1"/>
</dbReference>
<gene>
    <name evidence="1" type="ORF">ACFQ1E_11415</name>
</gene>
<dbReference type="RefSeq" id="WP_264944750.1">
    <property type="nucleotide sequence ID" value="NZ_JAPDRA010000005.1"/>
</dbReference>
<sequence length="208" mass="23501">MIVSFSRKFVFVAVPKTGSQALRKRLRAGLSATDWEQATLTEQRLFPVAELAAIGHGHLTCRDIMPWLPPGMWEAFFTFGVVRHPFARFRSACGFYDPARFAASRDSNDEMKRLLDREGDHFLFAPQHHFLCGDDGRIAVNTVARYERLAEDMTVITRRIGLAEAPLERVNVTRTAPTQAFDVELRAMLTERYAQDFALFGYDAGSPA</sequence>
<reference evidence="2" key="1">
    <citation type="journal article" date="2019" name="Int. J. Syst. Evol. Microbiol.">
        <title>The Global Catalogue of Microorganisms (GCM) 10K type strain sequencing project: providing services to taxonomists for standard genome sequencing and annotation.</title>
        <authorList>
            <consortium name="The Broad Institute Genomics Platform"/>
            <consortium name="The Broad Institute Genome Sequencing Center for Infectious Disease"/>
            <person name="Wu L."/>
            <person name="Ma J."/>
        </authorList>
    </citation>
    <scope>NUCLEOTIDE SEQUENCE [LARGE SCALE GENOMIC DNA]</scope>
    <source>
        <strain evidence="2">CCUG 62982</strain>
    </source>
</reference>